<sequence length="277" mass="28953">MVLGEVSAPSGAVVLACAGFLDEWAELGEPLSVRAGRAVAAGGCCLRDRLAEAVAVPAGPGSLTATAITRAGAYQPYDTSETIAVLTVDLDLPWAALASGSGPVSLGDLPVDRCGMVVGDARALDSWVGFLHGSRTVDGLADVRVSGRGEEQAWAHFGALPLPSGDGCRGWLDLPVEMARERARAINEWSAEQGLYRHMARVDLHHHQHLGWRAGGPDPLGAGLIEVAGSPVLCLAWTPLELQRFGGGRSAGQVYPVSLENDEGGAVLRWRVPPMGQ</sequence>
<protein>
    <submittedName>
        <fullName evidence="1">Uncharacterized protein</fullName>
    </submittedName>
</protein>
<keyword evidence="2" id="KW-1185">Reference proteome</keyword>
<gene>
    <name evidence="1" type="ORF">ACFQ5G_01845</name>
</gene>
<evidence type="ECO:0000313" key="2">
    <source>
        <dbReference type="Proteomes" id="UP001597183"/>
    </source>
</evidence>
<dbReference type="RefSeq" id="WP_317794004.1">
    <property type="nucleotide sequence ID" value="NZ_AP028461.1"/>
</dbReference>
<evidence type="ECO:0000313" key="1">
    <source>
        <dbReference type="EMBL" id="MFD1364079.1"/>
    </source>
</evidence>
<reference evidence="2" key="1">
    <citation type="journal article" date="2019" name="Int. J. Syst. Evol. Microbiol.">
        <title>The Global Catalogue of Microorganisms (GCM) 10K type strain sequencing project: providing services to taxonomists for standard genome sequencing and annotation.</title>
        <authorList>
            <consortium name="The Broad Institute Genomics Platform"/>
            <consortium name="The Broad Institute Genome Sequencing Center for Infectious Disease"/>
            <person name="Wu L."/>
            <person name="Ma J."/>
        </authorList>
    </citation>
    <scope>NUCLEOTIDE SEQUENCE [LARGE SCALE GENOMIC DNA]</scope>
    <source>
        <strain evidence="2">CCM 7526</strain>
    </source>
</reference>
<comment type="caution">
    <text evidence="1">The sequence shown here is derived from an EMBL/GenBank/DDBJ whole genome shotgun (WGS) entry which is preliminary data.</text>
</comment>
<dbReference type="Proteomes" id="UP001597183">
    <property type="component" value="Unassembled WGS sequence"/>
</dbReference>
<name>A0ABW4A0R8_9ACTN</name>
<accession>A0ABW4A0R8</accession>
<dbReference type="EMBL" id="JBHTMK010000004">
    <property type="protein sequence ID" value="MFD1364079.1"/>
    <property type="molecule type" value="Genomic_DNA"/>
</dbReference>
<proteinExistence type="predicted"/>
<organism evidence="1 2">
    <name type="scientific">Actinoplanes sichuanensis</name>
    <dbReference type="NCBI Taxonomy" id="512349"/>
    <lineage>
        <taxon>Bacteria</taxon>
        <taxon>Bacillati</taxon>
        <taxon>Actinomycetota</taxon>
        <taxon>Actinomycetes</taxon>
        <taxon>Micromonosporales</taxon>
        <taxon>Micromonosporaceae</taxon>
        <taxon>Actinoplanes</taxon>
    </lineage>
</organism>